<dbReference type="Pfam" id="PF02634">
    <property type="entry name" value="FdhD-NarQ"/>
    <property type="match status" value="1"/>
</dbReference>
<name>A0A1U9LDW5_9PROT</name>
<organism evidence="3 4">
    <name type="scientific">Acetobacter persici</name>
    <dbReference type="NCBI Taxonomy" id="1076596"/>
    <lineage>
        <taxon>Bacteria</taxon>
        <taxon>Pseudomonadati</taxon>
        <taxon>Pseudomonadota</taxon>
        <taxon>Alphaproteobacteria</taxon>
        <taxon>Acetobacterales</taxon>
        <taxon>Acetobacteraceae</taxon>
        <taxon>Acetobacter</taxon>
    </lineage>
</organism>
<evidence type="ECO:0000313" key="3">
    <source>
        <dbReference type="EMBL" id="AQT04631.1"/>
    </source>
</evidence>
<proteinExistence type="predicted"/>
<keyword evidence="1" id="KW-0963">Cytoplasm</keyword>
<dbReference type="AlphaFoldDB" id="A0A1U9LDW5"/>
<dbReference type="STRING" id="1076596.A0U91_06390"/>
<keyword evidence="2" id="KW-0501">Molybdenum cofactor biosynthesis</keyword>
<dbReference type="KEGG" id="aper:A0U91_06390"/>
<sequence length="106" mass="11241">MVHGAAWCAADGSLRMIREDVGRHNALDKLIGAGLRQNVCFSEGFCLITSRCSFEMVQKAILAGFSTLVAISAPTTRALRLAEQAGLTIVALARRSSQSLFTGTVG</sequence>
<evidence type="ECO:0000256" key="2">
    <source>
        <dbReference type="ARBA" id="ARBA00023150"/>
    </source>
</evidence>
<accession>A0A1U9LDW5</accession>
<evidence type="ECO:0000256" key="1">
    <source>
        <dbReference type="ARBA" id="ARBA00022490"/>
    </source>
</evidence>
<dbReference type="GO" id="GO:0016783">
    <property type="term" value="F:sulfurtransferase activity"/>
    <property type="evidence" value="ECO:0007669"/>
    <property type="project" value="InterPro"/>
</dbReference>
<evidence type="ECO:0000313" key="4">
    <source>
        <dbReference type="Proteomes" id="UP000189055"/>
    </source>
</evidence>
<dbReference type="Gene3D" id="3.40.140.10">
    <property type="entry name" value="Cytidine Deaminase, domain 2"/>
    <property type="match status" value="1"/>
</dbReference>
<dbReference type="Proteomes" id="UP000189055">
    <property type="component" value="Chromosome"/>
</dbReference>
<dbReference type="PANTHER" id="PTHR30592">
    <property type="entry name" value="FORMATE DEHYDROGENASE"/>
    <property type="match status" value="1"/>
</dbReference>
<dbReference type="PANTHER" id="PTHR30592:SF1">
    <property type="entry name" value="SULFUR CARRIER PROTEIN FDHD"/>
    <property type="match status" value="1"/>
</dbReference>
<gene>
    <name evidence="3" type="ORF">A0U91_06390</name>
</gene>
<dbReference type="InterPro" id="IPR016193">
    <property type="entry name" value="Cytidine_deaminase-like"/>
</dbReference>
<dbReference type="SUPFAM" id="SSF53927">
    <property type="entry name" value="Cytidine deaminase-like"/>
    <property type="match status" value="1"/>
</dbReference>
<reference evidence="3 4" key="1">
    <citation type="submission" date="2016-03" db="EMBL/GenBank/DDBJ databases">
        <title>Acetic acid bacteria sequencing.</title>
        <authorList>
            <person name="Brandt J."/>
            <person name="Jakob F."/>
            <person name="Vogel R.F."/>
        </authorList>
    </citation>
    <scope>NUCLEOTIDE SEQUENCE [LARGE SCALE GENOMIC DNA]</scope>
    <source>
        <strain evidence="3 4">TMW2.1084</strain>
    </source>
</reference>
<dbReference type="GO" id="GO:0006777">
    <property type="term" value="P:Mo-molybdopterin cofactor biosynthetic process"/>
    <property type="evidence" value="ECO:0007669"/>
    <property type="project" value="UniProtKB-KW"/>
</dbReference>
<dbReference type="InterPro" id="IPR003786">
    <property type="entry name" value="FdhD"/>
</dbReference>
<dbReference type="EMBL" id="CP014687">
    <property type="protein sequence ID" value="AQT04631.1"/>
    <property type="molecule type" value="Genomic_DNA"/>
</dbReference>
<evidence type="ECO:0008006" key="5">
    <source>
        <dbReference type="Google" id="ProtNLM"/>
    </source>
</evidence>
<protein>
    <recommendedName>
        <fullName evidence="5">Formate dehydrogenase family accessory protein FdhD</fullName>
    </recommendedName>
</protein>